<dbReference type="Gene3D" id="2.30.30.100">
    <property type="match status" value="1"/>
</dbReference>
<evidence type="ECO:0000256" key="3">
    <source>
        <dbReference type="SAM" id="MobiDB-lite"/>
    </source>
</evidence>
<dbReference type="SUPFAM" id="SSF50182">
    <property type="entry name" value="Sm-like ribonucleoproteins"/>
    <property type="match status" value="1"/>
</dbReference>
<keyword evidence="2" id="KW-0539">Nucleus</keyword>
<reference evidence="5" key="2">
    <citation type="submission" date="2022-01" db="EMBL/GenBank/DDBJ databases">
        <authorList>
            <person name="Yamashiro T."/>
            <person name="Shiraishi A."/>
            <person name="Satake H."/>
            <person name="Nakayama K."/>
        </authorList>
    </citation>
    <scope>NUCLEOTIDE SEQUENCE</scope>
</reference>
<evidence type="ECO:0000256" key="2">
    <source>
        <dbReference type="ARBA" id="ARBA00023242"/>
    </source>
</evidence>
<evidence type="ECO:0000313" key="6">
    <source>
        <dbReference type="Proteomes" id="UP001151760"/>
    </source>
</evidence>
<protein>
    <submittedName>
        <fullName evidence="5">Small nuclear ribonucleoprotein Sm D3b-like protein</fullName>
    </submittedName>
</protein>
<name>A0ABQ5C0T9_9ASTR</name>
<evidence type="ECO:0000256" key="1">
    <source>
        <dbReference type="ARBA" id="ARBA00004123"/>
    </source>
</evidence>
<dbReference type="InterPro" id="IPR001163">
    <property type="entry name" value="Sm_dom_euk/arc"/>
</dbReference>
<feature type="domain" description="Sm" evidence="4">
    <location>
        <begin position="10"/>
        <end position="53"/>
    </location>
</feature>
<dbReference type="EMBL" id="BQNB010013729">
    <property type="protein sequence ID" value="GJT19602.1"/>
    <property type="molecule type" value="Genomic_DNA"/>
</dbReference>
<dbReference type="InterPro" id="IPR027141">
    <property type="entry name" value="LSm4/Sm_D1/D3"/>
</dbReference>
<dbReference type="InterPro" id="IPR010920">
    <property type="entry name" value="LSM_dom_sf"/>
</dbReference>
<proteinExistence type="predicted"/>
<evidence type="ECO:0000259" key="4">
    <source>
        <dbReference type="Pfam" id="PF01423"/>
    </source>
</evidence>
<gene>
    <name evidence="5" type="ORF">Tco_0878308</name>
</gene>
<comment type="caution">
    <text evidence="5">The sequence shown here is derived from an EMBL/GenBank/DDBJ whole genome shotgun (WGS) entry which is preliminary data.</text>
</comment>
<feature type="region of interest" description="Disordered" evidence="3">
    <location>
        <begin position="162"/>
        <end position="182"/>
    </location>
</feature>
<evidence type="ECO:0000313" key="5">
    <source>
        <dbReference type="EMBL" id="GJT19602.1"/>
    </source>
</evidence>
<comment type="subcellular location">
    <subcellularLocation>
        <location evidence="1">Nucleus</location>
    </subcellularLocation>
</comment>
<organism evidence="5 6">
    <name type="scientific">Tanacetum coccineum</name>
    <dbReference type="NCBI Taxonomy" id="301880"/>
    <lineage>
        <taxon>Eukaryota</taxon>
        <taxon>Viridiplantae</taxon>
        <taxon>Streptophyta</taxon>
        <taxon>Embryophyta</taxon>
        <taxon>Tracheophyta</taxon>
        <taxon>Spermatophyta</taxon>
        <taxon>Magnoliopsida</taxon>
        <taxon>eudicotyledons</taxon>
        <taxon>Gunneridae</taxon>
        <taxon>Pentapetalae</taxon>
        <taxon>asterids</taxon>
        <taxon>campanulids</taxon>
        <taxon>Asterales</taxon>
        <taxon>Asteraceae</taxon>
        <taxon>Asteroideae</taxon>
        <taxon>Anthemideae</taxon>
        <taxon>Anthemidinae</taxon>
        <taxon>Tanacetum</taxon>
    </lineage>
</organism>
<sequence length="209" mass="22982">MSRSLGIPVKLLHESAGHIVTVELKSGEVYRGSLVECEDNWNSQIENVTFTAKAQAAGRGAAAGSGRGRTTGPSPFIVVYGLNPKTPLDLTVLDTSGIMPTKIKLTLEQSQQGVSDDVLKVVMELAKRTVEVKKYESVRKMTTSLVERRDVAMAQRVERKEPVTAQGYSLRSSSKENKKPPLAMSFERSMDAVTVERKTIVRRTARKGY</sequence>
<keyword evidence="6" id="KW-1185">Reference proteome</keyword>
<dbReference type="Proteomes" id="UP001151760">
    <property type="component" value="Unassembled WGS sequence"/>
</dbReference>
<dbReference type="PANTHER" id="PTHR23338">
    <property type="entry name" value="SMALL NUCLEAR RIBONUCLEOPROTEIN SM"/>
    <property type="match status" value="1"/>
</dbReference>
<reference evidence="5" key="1">
    <citation type="journal article" date="2022" name="Int. J. Mol. Sci.">
        <title>Draft Genome of Tanacetum Coccineum: Genomic Comparison of Closely Related Tanacetum-Family Plants.</title>
        <authorList>
            <person name="Yamashiro T."/>
            <person name="Shiraishi A."/>
            <person name="Nakayama K."/>
            <person name="Satake H."/>
        </authorList>
    </citation>
    <scope>NUCLEOTIDE SEQUENCE</scope>
</reference>
<dbReference type="Pfam" id="PF01423">
    <property type="entry name" value="LSM"/>
    <property type="match status" value="1"/>
</dbReference>
<accession>A0ABQ5C0T9</accession>